<dbReference type="Pfam" id="PF02498">
    <property type="entry name" value="Bro-N"/>
    <property type="match status" value="1"/>
</dbReference>
<organism evidence="2">
    <name type="scientific">Lymantria dispar multicapsid nuclear polyhedrosis virus</name>
    <name type="common">LdMNPV</name>
    <dbReference type="NCBI Taxonomy" id="10449"/>
    <lineage>
        <taxon>Viruses</taxon>
        <taxon>Viruses incertae sedis</taxon>
        <taxon>Naldaviricetes</taxon>
        <taxon>Lefavirales</taxon>
        <taxon>Baculoviridae</taxon>
        <taxon>Alphabaculovirus</taxon>
        <taxon>Alphabaculovirus lydisparis</taxon>
    </lineage>
</organism>
<dbReference type="EMBL" id="KU377538">
    <property type="protein sequence ID" value="ANS70934.1"/>
    <property type="molecule type" value="Genomic_DNA"/>
</dbReference>
<organismHost>
    <name type="scientific">Lepidoptera</name>
    <name type="common">moths &amp; butterflies</name>
    <dbReference type="NCBI Taxonomy" id="7088"/>
</organismHost>
<accession>A0A1B1MQR8</accession>
<protein>
    <submittedName>
        <fullName evidence="2">Baculovirus repeated ORF d</fullName>
    </submittedName>
</protein>
<evidence type="ECO:0000313" key="2">
    <source>
        <dbReference type="EMBL" id="ANS70934.1"/>
    </source>
</evidence>
<dbReference type="PROSITE" id="PS51750">
    <property type="entry name" value="BRO_N"/>
    <property type="match status" value="1"/>
</dbReference>
<name>A0A1B1MQR8_NPVLD</name>
<dbReference type="InterPro" id="IPR003497">
    <property type="entry name" value="BRO_N_domain"/>
</dbReference>
<reference evidence="2" key="1">
    <citation type="journal article" date="2016" name="J. Invertebr. Pathol.">
        <title>An alphabaculovirus isolated from dead Lymantria dispar larvae shows high genetic similarity to baculovirus previously isolated from Lymantria monacha - An example of adaptation to a new host.</title>
        <authorList>
            <person name="Rabalski L."/>
            <person name="Krejmer-Rabalska M."/>
            <person name="Skrzecz I."/>
            <person name="Wasag B."/>
            <person name="Szewczyk B."/>
        </authorList>
    </citation>
    <scope>NUCLEOTIDE SEQUENCE</scope>
    <source>
        <strain evidence="2">BNP</strain>
    </source>
</reference>
<evidence type="ECO:0000259" key="1">
    <source>
        <dbReference type="PROSITE" id="PS51750"/>
    </source>
</evidence>
<sequence>MALTKVEFVNGPLEVFTVQDDEQENWMAANPFAEALGYKNCANAISKFVSTENQKIYEEIKSPRIEETNDSCLLPRNIQAQTKFINRAGVFELIGASEMPAAKRLHPASSGNHSQQSQF</sequence>
<proteinExistence type="predicted"/>
<feature type="domain" description="Bro-N" evidence="1">
    <location>
        <begin position="1"/>
        <end position="119"/>
    </location>
</feature>